<keyword evidence="3" id="KW-1185">Reference proteome</keyword>
<feature type="region of interest" description="Disordered" evidence="1">
    <location>
        <begin position="108"/>
        <end position="141"/>
    </location>
</feature>
<dbReference type="Proteomes" id="UP001592528">
    <property type="component" value="Unassembled WGS sequence"/>
</dbReference>
<name>A0ABV6V1E4_9ACTN</name>
<dbReference type="EMBL" id="JBHEZZ010000048">
    <property type="protein sequence ID" value="MFC1407488.1"/>
    <property type="molecule type" value="Genomic_DNA"/>
</dbReference>
<organism evidence="2 3">
    <name type="scientific">Streptacidiphilus cavernicola</name>
    <dbReference type="NCBI Taxonomy" id="3342716"/>
    <lineage>
        <taxon>Bacteria</taxon>
        <taxon>Bacillati</taxon>
        <taxon>Actinomycetota</taxon>
        <taxon>Actinomycetes</taxon>
        <taxon>Kitasatosporales</taxon>
        <taxon>Streptomycetaceae</taxon>
        <taxon>Streptacidiphilus</taxon>
    </lineage>
</organism>
<feature type="compositionally biased region" description="Basic residues" evidence="1">
    <location>
        <begin position="115"/>
        <end position="126"/>
    </location>
</feature>
<feature type="region of interest" description="Disordered" evidence="1">
    <location>
        <begin position="1"/>
        <end position="27"/>
    </location>
</feature>
<accession>A0ABV6V1E4</accession>
<dbReference type="RefSeq" id="WP_380525283.1">
    <property type="nucleotide sequence ID" value="NZ_JBHEZZ010000048.1"/>
</dbReference>
<protein>
    <submittedName>
        <fullName evidence="2">Uncharacterized protein</fullName>
    </submittedName>
</protein>
<evidence type="ECO:0000313" key="3">
    <source>
        <dbReference type="Proteomes" id="UP001592528"/>
    </source>
</evidence>
<sequence length="141" mass="15075">MVPPGRRRRGRRLHRPPAPRHRPRCHHQRFGALSVLRDGLGPGAQPLRASARRCVGGWAAGVGRSSVPGPGAVDRPGIATAPGSPLASWVDDEITGADRAWVVQHDPGPALLHRRDPRRGLRRRRSPGPGDGGLRAATVGH</sequence>
<evidence type="ECO:0000256" key="1">
    <source>
        <dbReference type="SAM" id="MobiDB-lite"/>
    </source>
</evidence>
<reference evidence="2 3" key="1">
    <citation type="submission" date="2024-09" db="EMBL/GenBank/DDBJ databases">
        <authorList>
            <person name="Lee S.D."/>
        </authorList>
    </citation>
    <scope>NUCLEOTIDE SEQUENCE [LARGE SCALE GENOMIC DNA]</scope>
    <source>
        <strain evidence="2 3">N1-5</strain>
    </source>
</reference>
<evidence type="ECO:0000313" key="2">
    <source>
        <dbReference type="EMBL" id="MFC1407488.1"/>
    </source>
</evidence>
<proteinExistence type="predicted"/>
<gene>
    <name evidence="2" type="ORF">ACEZDJ_40045</name>
</gene>
<comment type="caution">
    <text evidence="2">The sequence shown here is derived from an EMBL/GenBank/DDBJ whole genome shotgun (WGS) entry which is preliminary data.</text>
</comment>